<feature type="transmembrane region" description="Helical" evidence="6">
    <location>
        <begin position="228"/>
        <end position="251"/>
    </location>
</feature>
<comment type="subcellular location">
    <subcellularLocation>
        <location evidence="1">Membrane</location>
        <topology evidence="1">Multi-pass membrane protein</topology>
    </subcellularLocation>
</comment>
<proteinExistence type="inferred from homology"/>
<feature type="transmembrane region" description="Helical" evidence="6">
    <location>
        <begin position="99"/>
        <end position="118"/>
    </location>
</feature>
<evidence type="ECO:0000256" key="4">
    <source>
        <dbReference type="ARBA" id="ARBA00022989"/>
    </source>
</evidence>
<keyword evidence="3 6" id="KW-0812">Transmembrane</keyword>
<organism evidence="7 8">
    <name type="scientific">Cyanobium gracile UHCC 0281</name>
    <dbReference type="NCBI Taxonomy" id="3110309"/>
    <lineage>
        <taxon>Bacteria</taxon>
        <taxon>Bacillati</taxon>
        <taxon>Cyanobacteriota</taxon>
        <taxon>Cyanophyceae</taxon>
        <taxon>Synechococcales</taxon>
        <taxon>Prochlorococcaceae</taxon>
        <taxon>Cyanobium</taxon>
    </lineage>
</organism>
<evidence type="ECO:0000256" key="3">
    <source>
        <dbReference type="ARBA" id="ARBA00022692"/>
    </source>
</evidence>
<feature type="transmembrane region" description="Helical" evidence="6">
    <location>
        <begin position="69"/>
        <end position="87"/>
    </location>
</feature>
<sequence length="288" mass="30878">MTPSTAGALTISDGRLALSALLILVNVALSAALRLGLGRSLLLASVRMVVQLLLVGFVLEWLFRQDDAPLIVLVGAAMAMIAGVSAVQRTRHRFAGIYLNSLLSVMASSALVTGLAVTELIRPQPWYNPQYLIPLLGMVLGNTLNGLSLGLDRFMEGLRSGRDQIETDLALGATRWEACQTVVRDAIRVAMIPTINSMMVMGLVSLPGMMTGQILQGAAPAAAVRYQIVILFMIASATALGVFAVVGLAYGRLTSADHQLRLDRLVRAGGEGELRATGGFLIWRRRRR</sequence>
<feature type="transmembrane region" description="Helical" evidence="6">
    <location>
        <begin position="198"/>
        <end position="216"/>
    </location>
</feature>
<dbReference type="RefSeq" id="WP_323356367.1">
    <property type="nucleotide sequence ID" value="NZ_JAYGHY010000016.1"/>
</dbReference>
<dbReference type="EMBL" id="JAYGHY010000016">
    <property type="protein sequence ID" value="MEA5442288.1"/>
    <property type="molecule type" value="Genomic_DNA"/>
</dbReference>
<dbReference type="InterPro" id="IPR005226">
    <property type="entry name" value="UPF0014_fam"/>
</dbReference>
<reference evidence="7 8" key="1">
    <citation type="submission" date="2023-12" db="EMBL/GenBank/DDBJ databases">
        <title>Baltic Sea Cyanobacteria.</title>
        <authorList>
            <person name="Delbaje E."/>
            <person name="Fewer D.P."/>
            <person name="Shishido T.K."/>
        </authorList>
    </citation>
    <scope>NUCLEOTIDE SEQUENCE [LARGE SCALE GENOMIC DNA]</scope>
    <source>
        <strain evidence="7 8">UHCC 0281</strain>
    </source>
</reference>
<protein>
    <submittedName>
        <fullName evidence="7">Iron export ABC transporter permease subunit FetB</fullName>
    </submittedName>
</protein>
<dbReference type="Pfam" id="PF03649">
    <property type="entry name" value="UPF0014"/>
    <property type="match status" value="1"/>
</dbReference>
<feature type="transmembrane region" description="Helical" evidence="6">
    <location>
        <begin position="16"/>
        <end position="37"/>
    </location>
</feature>
<name>A0ABU5SUW6_9CYAN</name>
<evidence type="ECO:0000256" key="5">
    <source>
        <dbReference type="ARBA" id="ARBA00023136"/>
    </source>
</evidence>
<dbReference type="PANTHER" id="PTHR30028:SF0">
    <property type="entry name" value="PROTEIN ALUMINUM SENSITIVE 3"/>
    <property type="match status" value="1"/>
</dbReference>
<comment type="similarity">
    <text evidence="2">Belongs to the UPF0014 family.</text>
</comment>
<evidence type="ECO:0000313" key="8">
    <source>
        <dbReference type="Proteomes" id="UP001302329"/>
    </source>
</evidence>
<dbReference type="PANTHER" id="PTHR30028">
    <property type="entry name" value="UPF0014 INNER MEMBRANE PROTEIN YBBM-RELATED"/>
    <property type="match status" value="1"/>
</dbReference>
<evidence type="ECO:0000256" key="2">
    <source>
        <dbReference type="ARBA" id="ARBA00005268"/>
    </source>
</evidence>
<keyword evidence="4 6" id="KW-1133">Transmembrane helix</keyword>
<comment type="caution">
    <text evidence="7">The sequence shown here is derived from an EMBL/GenBank/DDBJ whole genome shotgun (WGS) entry which is preliminary data.</text>
</comment>
<evidence type="ECO:0000256" key="6">
    <source>
        <dbReference type="SAM" id="Phobius"/>
    </source>
</evidence>
<gene>
    <name evidence="7" type="primary">fetB</name>
    <name evidence="7" type="ORF">VB739_06970</name>
</gene>
<evidence type="ECO:0000256" key="1">
    <source>
        <dbReference type="ARBA" id="ARBA00004141"/>
    </source>
</evidence>
<evidence type="ECO:0000313" key="7">
    <source>
        <dbReference type="EMBL" id="MEA5442288.1"/>
    </source>
</evidence>
<feature type="transmembrane region" description="Helical" evidence="6">
    <location>
        <begin position="130"/>
        <end position="151"/>
    </location>
</feature>
<dbReference type="Proteomes" id="UP001302329">
    <property type="component" value="Unassembled WGS sequence"/>
</dbReference>
<keyword evidence="8" id="KW-1185">Reference proteome</keyword>
<feature type="transmembrane region" description="Helical" evidence="6">
    <location>
        <begin position="44"/>
        <end position="63"/>
    </location>
</feature>
<keyword evidence="5 6" id="KW-0472">Membrane</keyword>
<accession>A0ABU5SUW6</accession>